<gene>
    <name evidence="3" type="ORF">JXQ802_LOCUS23821</name>
    <name evidence="2" type="ORF">PYM288_LOCUS4758</name>
</gene>
<sequence>MWLKDDFKRYHYLVVLHTICTIAFVVRFIVLCTDLSSAKSDSIAFPVIILLLELGSSFITLIGNCIYIFLRYLGPILFESDHEKVGCCSQLFAWNLSTLTCFRCECYREHPQLVLVTRLSILILFEAMRFIAFILACVCANRYGPIGLGYSILAAFSFVPAVILLVVEYLHHHRLWFHYRPDTSSEEKPQYINEHKRFLPIAMTNDQQTSHWQNSRCDKGKDCLSRNLYHVIIYHSGNTRNPPEQTKDNQIVVGFHQTSHAAACSIAKTQLKPSSNGWIGPGIYFATSLNHTEFKANQFGAYICAKVDLGKTKRITHPKDWSSGDQCDTVYYEHPHGADEFCVQNERQIRSWIIVIDQDPNVRFLQEKNNKPLPSGKYVEDRLEDIVYQGCWL</sequence>
<proteinExistence type="predicted"/>
<dbReference type="Proteomes" id="UP000663870">
    <property type="component" value="Unassembled WGS sequence"/>
</dbReference>
<feature type="transmembrane region" description="Helical" evidence="1">
    <location>
        <begin position="149"/>
        <end position="170"/>
    </location>
</feature>
<protein>
    <recommendedName>
        <fullName evidence="6">PARP catalytic domain-containing protein</fullName>
    </recommendedName>
</protein>
<evidence type="ECO:0008006" key="6">
    <source>
        <dbReference type="Google" id="ProtNLM"/>
    </source>
</evidence>
<reference evidence="2" key="1">
    <citation type="submission" date="2021-02" db="EMBL/GenBank/DDBJ databases">
        <authorList>
            <person name="Nowell W R."/>
        </authorList>
    </citation>
    <scope>NUCLEOTIDE SEQUENCE</scope>
</reference>
<dbReference type="EMBL" id="CAJNOL010000759">
    <property type="protein sequence ID" value="CAF1189990.1"/>
    <property type="molecule type" value="Genomic_DNA"/>
</dbReference>
<keyword evidence="5" id="KW-1185">Reference proteome</keyword>
<dbReference type="AlphaFoldDB" id="A0A813SQI8"/>
<name>A0A813SQI8_9BILA</name>
<dbReference type="SUPFAM" id="SSF56399">
    <property type="entry name" value="ADP-ribosylation"/>
    <property type="match status" value="1"/>
</dbReference>
<feature type="transmembrane region" description="Helical" evidence="1">
    <location>
        <begin position="121"/>
        <end position="143"/>
    </location>
</feature>
<evidence type="ECO:0000313" key="2">
    <source>
        <dbReference type="EMBL" id="CAF0804010.1"/>
    </source>
</evidence>
<dbReference type="Proteomes" id="UP000663854">
    <property type="component" value="Unassembled WGS sequence"/>
</dbReference>
<comment type="caution">
    <text evidence="2">The sequence shown here is derived from an EMBL/GenBank/DDBJ whole genome shotgun (WGS) entry which is preliminary data.</text>
</comment>
<keyword evidence="1" id="KW-0472">Membrane</keyword>
<dbReference type="Gene3D" id="3.90.228.10">
    <property type="match status" value="1"/>
</dbReference>
<feature type="transmembrane region" description="Helical" evidence="1">
    <location>
        <begin position="12"/>
        <end position="31"/>
    </location>
</feature>
<evidence type="ECO:0000256" key="1">
    <source>
        <dbReference type="SAM" id="Phobius"/>
    </source>
</evidence>
<dbReference type="EMBL" id="CAJNOH010000045">
    <property type="protein sequence ID" value="CAF0804010.1"/>
    <property type="molecule type" value="Genomic_DNA"/>
</dbReference>
<accession>A0A813SQI8</accession>
<keyword evidence="1" id="KW-0812">Transmembrane</keyword>
<organism evidence="2 4">
    <name type="scientific">Rotaria sordida</name>
    <dbReference type="NCBI Taxonomy" id="392033"/>
    <lineage>
        <taxon>Eukaryota</taxon>
        <taxon>Metazoa</taxon>
        <taxon>Spiralia</taxon>
        <taxon>Gnathifera</taxon>
        <taxon>Rotifera</taxon>
        <taxon>Eurotatoria</taxon>
        <taxon>Bdelloidea</taxon>
        <taxon>Philodinida</taxon>
        <taxon>Philodinidae</taxon>
        <taxon>Rotaria</taxon>
    </lineage>
</organism>
<evidence type="ECO:0000313" key="4">
    <source>
        <dbReference type="Proteomes" id="UP000663854"/>
    </source>
</evidence>
<feature type="transmembrane region" description="Helical" evidence="1">
    <location>
        <begin position="43"/>
        <end position="70"/>
    </location>
</feature>
<keyword evidence="1" id="KW-1133">Transmembrane helix</keyword>
<evidence type="ECO:0000313" key="5">
    <source>
        <dbReference type="Proteomes" id="UP000663870"/>
    </source>
</evidence>
<evidence type="ECO:0000313" key="3">
    <source>
        <dbReference type="EMBL" id="CAF1189990.1"/>
    </source>
</evidence>